<feature type="compositionally biased region" description="Polar residues" evidence="1">
    <location>
        <begin position="23"/>
        <end position="32"/>
    </location>
</feature>
<proteinExistence type="predicted"/>
<sequence length="55" mass="5992">MMKSINVVIDDSATEQVTDVETNVAASDQSLDISFDSDSKLEESNSEQDNVPTNK</sequence>
<accession>A0A392ULZ4</accession>
<feature type="non-terminal residue" evidence="2">
    <location>
        <position position="55"/>
    </location>
</feature>
<name>A0A392ULZ4_9FABA</name>
<dbReference type="EMBL" id="LXQA010865298">
    <property type="protein sequence ID" value="MCI74659.1"/>
    <property type="molecule type" value="Genomic_DNA"/>
</dbReference>
<organism evidence="2 3">
    <name type="scientific">Trifolium medium</name>
    <dbReference type="NCBI Taxonomy" id="97028"/>
    <lineage>
        <taxon>Eukaryota</taxon>
        <taxon>Viridiplantae</taxon>
        <taxon>Streptophyta</taxon>
        <taxon>Embryophyta</taxon>
        <taxon>Tracheophyta</taxon>
        <taxon>Spermatophyta</taxon>
        <taxon>Magnoliopsida</taxon>
        <taxon>eudicotyledons</taxon>
        <taxon>Gunneridae</taxon>
        <taxon>Pentapetalae</taxon>
        <taxon>rosids</taxon>
        <taxon>fabids</taxon>
        <taxon>Fabales</taxon>
        <taxon>Fabaceae</taxon>
        <taxon>Papilionoideae</taxon>
        <taxon>50 kb inversion clade</taxon>
        <taxon>NPAAA clade</taxon>
        <taxon>Hologalegina</taxon>
        <taxon>IRL clade</taxon>
        <taxon>Trifolieae</taxon>
        <taxon>Trifolium</taxon>
    </lineage>
</organism>
<dbReference type="AlphaFoldDB" id="A0A392ULZ4"/>
<feature type="region of interest" description="Disordered" evidence="1">
    <location>
        <begin position="23"/>
        <end position="55"/>
    </location>
</feature>
<protein>
    <submittedName>
        <fullName evidence="2">Uncharacterized protein</fullName>
    </submittedName>
</protein>
<comment type="caution">
    <text evidence="2">The sequence shown here is derived from an EMBL/GenBank/DDBJ whole genome shotgun (WGS) entry which is preliminary data.</text>
</comment>
<keyword evidence="3" id="KW-1185">Reference proteome</keyword>
<evidence type="ECO:0000313" key="2">
    <source>
        <dbReference type="EMBL" id="MCI74659.1"/>
    </source>
</evidence>
<dbReference type="Proteomes" id="UP000265520">
    <property type="component" value="Unassembled WGS sequence"/>
</dbReference>
<evidence type="ECO:0000313" key="3">
    <source>
        <dbReference type="Proteomes" id="UP000265520"/>
    </source>
</evidence>
<evidence type="ECO:0000256" key="1">
    <source>
        <dbReference type="SAM" id="MobiDB-lite"/>
    </source>
</evidence>
<reference evidence="2 3" key="1">
    <citation type="journal article" date="2018" name="Front. Plant Sci.">
        <title>Red Clover (Trifolium pratense) and Zigzag Clover (T. medium) - A Picture of Genomic Similarities and Differences.</title>
        <authorList>
            <person name="Dluhosova J."/>
            <person name="Istvanek J."/>
            <person name="Nedelnik J."/>
            <person name="Repkova J."/>
        </authorList>
    </citation>
    <scope>NUCLEOTIDE SEQUENCE [LARGE SCALE GENOMIC DNA]</scope>
    <source>
        <strain evidence="3">cv. 10/8</strain>
        <tissue evidence="2">Leaf</tissue>
    </source>
</reference>